<evidence type="ECO:0000313" key="2">
    <source>
        <dbReference type="Proteomes" id="UP001521785"/>
    </source>
</evidence>
<dbReference type="EMBL" id="JAKJXO020000019">
    <property type="protein sequence ID" value="KAL1593375.1"/>
    <property type="molecule type" value="Genomic_DNA"/>
</dbReference>
<accession>A0ABR3QMK6</accession>
<protein>
    <recommendedName>
        <fullName evidence="3">Kinetochore Sim4 complex subunit Fta4</fullName>
    </recommendedName>
</protein>
<dbReference type="Proteomes" id="UP001521785">
    <property type="component" value="Unassembled WGS sequence"/>
</dbReference>
<name>A0ABR3QMK6_9PLEO</name>
<dbReference type="PANTHER" id="PTHR42040:SF1">
    <property type="entry name" value="INNER KINETOCHORE SUBUNIT FTA4"/>
    <property type="match status" value="1"/>
</dbReference>
<evidence type="ECO:0000313" key="1">
    <source>
        <dbReference type="EMBL" id="KAL1593375.1"/>
    </source>
</evidence>
<organism evidence="1 2">
    <name type="scientific">Paraconiothyrium brasiliense</name>
    <dbReference type="NCBI Taxonomy" id="300254"/>
    <lineage>
        <taxon>Eukaryota</taxon>
        <taxon>Fungi</taxon>
        <taxon>Dikarya</taxon>
        <taxon>Ascomycota</taxon>
        <taxon>Pezizomycotina</taxon>
        <taxon>Dothideomycetes</taxon>
        <taxon>Pleosporomycetidae</taxon>
        <taxon>Pleosporales</taxon>
        <taxon>Massarineae</taxon>
        <taxon>Didymosphaeriaceae</taxon>
        <taxon>Paraconiothyrium</taxon>
    </lineage>
</organism>
<evidence type="ECO:0008006" key="3">
    <source>
        <dbReference type="Google" id="ProtNLM"/>
    </source>
</evidence>
<dbReference type="Pfam" id="PF13093">
    <property type="entry name" value="FTA4"/>
    <property type="match status" value="1"/>
</dbReference>
<keyword evidence="2" id="KW-1185">Reference proteome</keyword>
<comment type="caution">
    <text evidence="1">The sequence shown here is derived from an EMBL/GenBank/DDBJ whole genome shotgun (WGS) entry which is preliminary data.</text>
</comment>
<dbReference type="InterPro" id="IPR025207">
    <property type="entry name" value="Sim4_Fta4"/>
</dbReference>
<reference evidence="1 2" key="1">
    <citation type="submission" date="2024-02" db="EMBL/GenBank/DDBJ databases">
        <title>De novo assembly and annotation of 12 fungi associated with fruit tree decline syndrome in Ontario, Canada.</title>
        <authorList>
            <person name="Sulman M."/>
            <person name="Ellouze W."/>
            <person name="Ilyukhin E."/>
        </authorList>
    </citation>
    <scope>NUCLEOTIDE SEQUENCE [LARGE SCALE GENOMIC DNA]</scope>
    <source>
        <strain evidence="1 2">M42-189</strain>
    </source>
</reference>
<dbReference type="PANTHER" id="PTHR42040">
    <property type="entry name" value="INNER KINETOCHORE SUBUNIT FTA4"/>
    <property type="match status" value="1"/>
</dbReference>
<sequence length="251" mass="28684">MSRHKTVVEQKQQFLQSRKQYLSRGIPPSEKLKQIAHEGGVELSVLKGAVDKVNRELKQHSRRVYSRQMTEHVVEQIDTLYWDSGTRDVDDDAVDGTTDVTEDENAMYLNDDLTQDVNIAKLPTRWDTFSDPSPSSLEDPVDQDDYLSAMTRLQSLSAQRLTLQQKLNTYRTLLALLEPYRRPKDNVQPNLVWKDSPLAGELGKTRTLAIRVMGRVGERFADARLPATVEDEDIAVEEDANEKMRKVLASW</sequence>
<gene>
    <name evidence="1" type="ORF">SLS60_010983</name>
</gene>
<proteinExistence type="predicted"/>